<dbReference type="GO" id="GO:0007186">
    <property type="term" value="P:G protein-coupled receptor signaling pathway"/>
    <property type="evidence" value="ECO:0007669"/>
    <property type="project" value="InterPro"/>
</dbReference>
<protein>
    <recommendedName>
        <fullName evidence="5">Guanine nucleotide-binding protein subunit gamma</fullName>
    </recommendedName>
</protein>
<dbReference type="PRINTS" id="PR00321">
    <property type="entry name" value="GPROTEING"/>
</dbReference>
<comment type="subcellular location">
    <subcellularLocation>
        <location evidence="5">Cell membrane</location>
        <topology evidence="5">Lipid-anchor</topology>
        <orientation evidence="5">Cytoplasmic side</orientation>
    </subcellularLocation>
</comment>
<dbReference type="Proteomes" id="UP000694388">
    <property type="component" value="Unplaced"/>
</dbReference>
<reference evidence="7" key="1">
    <citation type="submission" date="2025-08" db="UniProtKB">
        <authorList>
            <consortium name="Ensembl"/>
        </authorList>
    </citation>
    <scope>IDENTIFICATION</scope>
</reference>
<organism evidence="7 8">
    <name type="scientific">Eptatretus burgeri</name>
    <name type="common">Inshore hagfish</name>
    <dbReference type="NCBI Taxonomy" id="7764"/>
    <lineage>
        <taxon>Eukaryota</taxon>
        <taxon>Metazoa</taxon>
        <taxon>Chordata</taxon>
        <taxon>Craniata</taxon>
        <taxon>Vertebrata</taxon>
        <taxon>Cyclostomata</taxon>
        <taxon>Myxini</taxon>
        <taxon>Myxiniformes</taxon>
        <taxon>Myxinidae</taxon>
        <taxon>Eptatretinae</taxon>
        <taxon>Eptatretus</taxon>
    </lineage>
</organism>
<dbReference type="SMART" id="SM00224">
    <property type="entry name" value="GGL"/>
    <property type="match status" value="1"/>
</dbReference>
<reference evidence="7" key="2">
    <citation type="submission" date="2025-09" db="UniProtKB">
        <authorList>
            <consortium name="Ensembl"/>
        </authorList>
    </citation>
    <scope>IDENTIFICATION</scope>
</reference>
<dbReference type="Pfam" id="PF00631">
    <property type="entry name" value="G-gamma"/>
    <property type="match status" value="1"/>
</dbReference>
<dbReference type="InterPro" id="IPR001770">
    <property type="entry name" value="G-protein_gamma"/>
</dbReference>
<keyword evidence="2 5" id="KW-1003">Cell membrane</keyword>
<comment type="function">
    <text evidence="5">Guanine nucleotide-binding proteins (G proteins) are involved as a modulator or transducer in various transmembrane signaling systems. The beta and gamma chains are required for the GTPase activity, for replacement of GDP by GTP, and for G protein-effector interaction.</text>
</comment>
<evidence type="ECO:0000256" key="4">
    <source>
        <dbReference type="ARBA" id="ARBA00023224"/>
    </source>
</evidence>
<evidence type="ECO:0000313" key="8">
    <source>
        <dbReference type="Proteomes" id="UP000694388"/>
    </source>
</evidence>
<keyword evidence="4 5" id="KW-0807">Transducer</keyword>
<dbReference type="GO" id="GO:0005834">
    <property type="term" value="C:heterotrimeric G-protein complex"/>
    <property type="evidence" value="ECO:0007669"/>
    <property type="project" value="InterPro"/>
</dbReference>
<dbReference type="GO" id="GO:0031681">
    <property type="term" value="F:G-protein beta-subunit binding"/>
    <property type="evidence" value="ECO:0007669"/>
    <property type="project" value="InterPro"/>
</dbReference>
<dbReference type="SMART" id="SM01224">
    <property type="entry name" value="G_gamma"/>
    <property type="match status" value="1"/>
</dbReference>
<proteinExistence type="inferred from homology"/>
<dbReference type="AlphaFoldDB" id="A0A8C4R0T4"/>
<evidence type="ECO:0000256" key="1">
    <source>
        <dbReference type="ARBA" id="ARBA00007431"/>
    </source>
</evidence>
<keyword evidence="3 5" id="KW-0472">Membrane</keyword>
<evidence type="ECO:0000313" key="7">
    <source>
        <dbReference type="Ensembl" id="ENSEBUP00000023317.1"/>
    </source>
</evidence>
<dbReference type="InterPro" id="IPR015898">
    <property type="entry name" value="G-protein_gamma-like_dom"/>
</dbReference>
<dbReference type="PROSITE" id="PS50058">
    <property type="entry name" value="G_PROTEIN_GAMMA"/>
    <property type="match status" value="1"/>
</dbReference>
<dbReference type="PANTHER" id="PTHR13809">
    <property type="entry name" value="GUANINE NUCLEOTIDE-BINDING PROTEIN GAMMA SUBUNIT"/>
    <property type="match status" value="1"/>
</dbReference>
<keyword evidence="8" id="KW-1185">Reference proteome</keyword>
<evidence type="ECO:0000259" key="6">
    <source>
        <dbReference type="PROSITE" id="PS50058"/>
    </source>
</evidence>
<evidence type="ECO:0000256" key="5">
    <source>
        <dbReference type="RuleBase" id="RU004973"/>
    </source>
</evidence>
<feature type="domain" description="G protein gamma" evidence="6">
    <location>
        <begin position="12"/>
        <end position="55"/>
    </location>
</feature>
<dbReference type="Gene3D" id="4.10.260.10">
    <property type="entry name" value="Transducin (heterotrimeric G protein), gamma chain"/>
    <property type="match status" value="1"/>
</dbReference>
<dbReference type="GeneTree" id="ENSGT00960000186678"/>
<comment type="similarity">
    <text evidence="1 5">Belongs to the G protein gamma family.</text>
</comment>
<dbReference type="OMA" id="INTTAMR"/>
<evidence type="ECO:0000256" key="3">
    <source>
        <dbReference type="ARBA" id="ARBA00023136"/>
    </source>
</evidence>
<dbReference type="CDD" id="cd00068">
    <property type="entry name" value="GGL"/>
    <property type="match status" value="1"/>
</dbReference>
<dbReference type="Ensembl" id="ENSEBUT00000023893.1">
    <property type="protein sequence ID" value="ENSEBUP00000023317.1"/>
    <property type="gene ID" value="ENSEBUG00000014355.1"/>
</dbReference>
<keyword evidence="5" id="KW-0449">Lipoprotein</keyword>
<sequence>MSNNAINTTAMRMLVEQLRLEANQFCMQNACKDPLLTGVPAGGNPFREPRSCILF</sequence>
<name>A0A8C4R0T4_EPTBU</name>
<comment type="subunit">
    <text evidence="5">G proteins are composed of 3 units; alpha, beta and gamma.</text>
</comment>
<accession>A0A8C4R0T4</accession>
<dbReference type="SUPFAM" id="SSF48670">
    <property type="entry name" value="Transducin (heterotrimeric G protein), gamma chain"/>
    <property type="match status" value="1"/>
</dbReference>
<evidence type="ECO:0000256" key="2">
    <source>
        <dbReference type="ARBA" id="ARBA00022475"/>
    </source>
</evidence>
<dbReference type="InterPro" id="IPR036284">
    <property type="entry name" value="GGL_sf"/>
</dbReference>